<proteinExistence type="predicted"/>
<evidence type="ECO:0000313" key="1">
    <source>
        <dbReference type="EMBL" id="MZL34649.1"/>
    </source>
</evidence>
<gene>
    <name evidence="2" type="ORF">BWLFYP14_02624</name>
    <name evidence="1" type="ORF">GT728_15965</name>
</gene>
<evidence type="ECO:0000313" key="3">
    <source>
        <dbReference type="Proteomes" id="UP000366766"/>
    </source>
</evidence>
<organism evidence="2 3">
    <name type="scientific">Blautia wexlerae</name>
    <dbReference type="NCBI Taxonomy" id="418240"/>
    <lineage>
        <taxon>Bacteria</taxon>
        <taxon>Bacillati</taxon>
        <taxon>Bacillota</taxon>
        <taxon>Clostridia</taxon>
        <taxon>Lachnospirales</taxon>
        <taxon>Lachnospiraceae</taxon>
        <taxon>Blautia</taxon>
    </lineage>
</organism>
<dbReference type="EMBL" id="WWVQ01000047">
    <property type="protein sequence ID" value="MZL34649.1"/>
    <property type="molecule type" value="Genomic_DNA"/>
</dbReference>
<dbReference type="Proteomes" id="UP000366766">
    <property type="component" value="Unassembled WGS sequence"/>
</dbReference>
<dbReference type="EMBL" id="CABHOF010000051">
    <property type="protein sequence ID" value="VUX66252.1"/>
    <property type="molecule type" value="Genomic_DNA"/>
</dbReference>
<reference evidence="1 4" key="1">
    <citation type="journal article" date="2019" name="Nat. Med.">
        <title>A library of human gut bacterial isolates paired with longitudinal multiomics data enables mechanistic microbiome research.</title>
        <authorList>
            <person name="Poyet M."/>
            <person name="Groussin M."/>
            <person name="Gibbons S.M."/>
            <person name="Avila-Pacheco J."/>
            <person name="Jiang X."/>
            <person name="Kearney S.M."/>
            <person name="Perrotta A.R."/>
            <person name="Berdy B."/>
            <person name="Zhao S."/>
            <person name="Lieberman T.D."/>
            <person name="Swanson P.K."/>
            <person name="Smith M."/>
            <person name="Roesemann S."/>
            <person name="Alexander J.E."/>
            <person name="Rich S.A."/>
            <person name="Livny J."/>
            <person name="Vlamakis H."/>
            <person name="Clish C."/>
            <person name="Bullock K."/>
            <person name="Deik A."/>
            <person name="Scott J."/>
            <person name="Pierce K.A."/>
            <person name="Xavier R.J."/>
            <person name="Alm E.J."/>
        </authorList>
    </citation>
    <scope>NUCLEOTIDE SEQUENCE [LARGE SCALE GENOMIC DNA]</scope>
    <source>
        <strain evidence="1 4">BIOML-A1</strain>
    </source>
</reference>
<dbReference type="AlphaFoldDB" id="A0A564WV61"/>
<evidence type="ECO:0000313" key="4">
    <source>
        <dbReference type="Proteomes" id="UP000477285"/>
    </source>
</evidence>
<keyword evidence="3" id="KW-1185">Reference proteome</keyword>
<dbReference type="Proteomes" id="UP000477285">
    <property type="component" value="Unassembled WGS sequence"/>
</dbReference>
<protein>
    <submittedName>
        <fullName evidence="2">Uncharacterized protein</fullName>
    </submittedName>
</protein>
<dbReference type="RefSeq" id="WP_118566056.1">
    <property type="nucleotide sequence ID" value="NZ_AP031426.1"/>
</dbReference>
<evidence type="ECO:0000313" key="2">
    <source>
        <dbReference type="EMBL" id="VUX66252.1"/>
    </source>
</evidence>
<name>A0A564WV61_9FIRM</name>
<reference evidence="2 3" key="2">
    <citation type="submission" date="2019-07" db="EMBL/GenBank/DDBJ databases">
        <authorList>
            <person name="Chang H.-W."/>
            <person name="Raman A."/>
            <person name="Venkatesh S."/>
            <person name="Gehrig J."/>
        </authorList>
    </citation>
    <scope>NUCLEOTIDE SEQUENCE [LARGE SCALE GENOMIC DNA]</scope>
    <source>
        <strain evidence="2">Blautia_wexlerae_LFYP_14</strain>
    </source>
</reference>
<accession>A0A564WV61</accession>
<sequence length="65" mass="7717">MRCKDYEYVKCYAVNKKMYYCDNRNRVNLMGKLGEDNLPETSPEWCPMADRTIDENNMAEKGLEK</sequence>